<evidence type="ECO:0000256" key="6">
    <source>
        <dbReference type="SAM" id="Phobius"/>
    </source>
</evidence>
<keyword evidence="2" id="KW-1003">Cell membrane</keyword>
<dbReference type="CDD" id="cd17324">
    <property type="entry name" value="MFS_NepI_like"/>
    <property type="match status" value="1"/>
</dbReference>
<keyword evidence="9" id="KW-1185">Reference proteome</keyword>
<evidence type="ECO:0000256" key="2">
    <source>
        <dbReference type="ARBA" id="ARBA00022475"/>
    </source>
</evidence>
<comment type="caution">
    <text evidence="8">The sequence shown here is derived from an EMBL/GenBank/DDBJ whole genome shotgun (WGS) entry which is preliminary data.</text>
</comment>
<feature type="transmembrane region" description="Helical" evidence="6">
    <location>
        <begin position="35"/>
        <end position="57"/>
    </location>
</feature>
<dbReference type="InterPro" id="IPR011701">
    <property type="entry name" value="MFS"/>
</dbReference>
<comment type="subcellular location">
    <subcellularLocation>
        <location evidence="1">Cell membrane</location>
        <topology evidence="1">Multi-pass membrane protein</topology>
    </subcellularLocation>
</comment>
<feature type="transmembrane region" description="Helical" evidence="6">
    <location>
        <begin position="156"/>
        <end position="175"/>
    </location>
</feature>
<name>A0A543NA67_9ACTN</name>
<organism evidence="8 9">
    <name type="scientific">Haloactinospora alba</name>
    <dbReference type="NCBI Taxonomy" id="405555"/>
    <lineage>
        <taxon>Bacteria</taxon>
        <taxon>Bacillati</taxon>
        <taxon>Actinomycetota</taxon>
        <taxon>Actinomycetes</taxon>
        <taxon>Streptosporangiales</taxon>
        <taxon>Nocardiopsidaceae</taxon>
        <taxon>Haloactinospora</taxon>
    </lineage>
</organism>
<keyword evidence="3 6" id="KW-0812">Transmembrane</keyword>
<dbReference type="InterPro" id="IPR036259">
    <property type="entry name" value="MFS_trans_sf"/>
</dbReference>
<dbReference type="GO" id="GO:0022857">
    <property type="term" value="F:transmembrane transporter activity"/>
    <property type="evidence" value="ECO:0007669"/>
    <property type="project" value="InterPro"/>
</dbReference>
<dbReference type="PANTHER" id="PTHR43124:SF10">
    <property type="entry name" value="PURINE EFFLUX PUMP PBUE"/>
    <property type="match status" value="1"/>
</dbReference>
<dbReference type="EMBL" id="VFQC01000002">
    <property type="protein sequence ID" value="TQN28721.1"/>
    <property type="molecule type" value="Genomic_DNA"/>
</dbReference>
<feature type="transmembrane region" description="Helical" evidence="6">
    <location>
        <begin position="127"/>
        <end position="150"/>
    </location>
</feature>
<dbReference type="Pfam" id="PF07690">
    <property type="entry name" value="MFS_1"/>
    <property type="match status" value="1"/>
</dbReference>
<evidence type="ECO:0000313" key="8">
    <source>
        <dbReference type="EMBL" id="TQN28721.1"/>
    </source>
</evidence>
<protein>
    <submittedName>
        <fullName evidence="8">DHA1 family inner membrane transport protein</fullName>
    </submittedName>
</protein>
<feature type="transmembrane region" description="Helical" evidence="6">
    <location>
        <begin position="69"/>
        <end position="89"/>
    </location>
</feature>
<accession>A0A543NA67</accession>
<reference evidence="8 9" key="1">
    <citation type="submission" date="2019-06" db="EMBL/GenBank/DDBJ databases">
        <title>Sequencing the genomes of 1000 actinobacteria strains.</title>
        <authorList>
            <person name="Klenk H.-P."/>
        </authorList>
    </citation>
    <scope>NUCLEOTIDE SEQUENCE [LARGE SCALE GENOMIC DNA]</scope>
    <source>
        <strain evidence="8 9">DSM 45015</strain>
    </source>
</reference>
<proteinExistence type="predicted"/>
<keyword evidence="5 6" id="KW-0472">Membrane</keyword>
<keyword evidence="4 6" id="KW-1133">Transmembrane helix</keyword>
<evidence type="ECO:0000256" key="3">
    <source>
        <dbReference type="ARBA" id="ARBA00022692"/>
    </source>
</evidence>
<evidence type="ECO:0000313" key="9">
    <source>
        <dbReference type="Proteomes" id="UP000317422"/>
    </source>
</evidence>
<dbReference type="GO" id="GO:0005886">
    <property type="term" value="C:plasma membrane"/>
    <property type="evidence" value="ECO:0007669"/>
    <property type="project" value="UniProtKB-SubCell"/>
</dbReference>
<feature type="domain" description="Major facilitator superfamily (MFS) profile" evidence="7">
    <location>
        <begin position="1"/>
        <end position="377"/>
    </location>
</feature>
<dbReference type="PROSITE" id="PS50850">
    <property type="entry name" value="MFS"/>
    <property type="match status" value="1"/>
</dbReference>
<feature type="transmembrane region" description="Helical" evidence="6">
    <location>
        <begin position="350"/>
        <end position="368"/>
    </location>
</feature>
<evidence type="ECO:0000259" key="7">
    <source>
        <dbReference type="PROSITE" id="PS50850"/>
    </source>
</evidence>
<dbReference type="PANTHER" id="PTHR43124">
    <property type="entry name" value="PURINE EFFLUX PUMP PBUE"/>
    <property type="match status" value="1"/>
</dbReference>
<feature type="transmembrane region" description="Helical" evidence="6">
    <location>
        <begin position="284"/>
        <end position="303"/>
    </location>
</feature>
<feature type="transmembrane region" description="Helical" evidence="6">
    <location>
        <begin position="196"/>
        <end position="213"/>
    </location>
</feature>
<evidence type="ECO:0000256" key="4">
    <source>
        <dbReference type="ARBA" id="ARBA00022989"/>
    </source>
</evidence>
<feature type="transmembrane region" description="Helical" evidence="6">
    <location>
        <begin position="233"/>
        <end position="254"/>
    </location>
</feature>
<dbReference type="Gene3D" id="1.20.1250.20">
    <property type="entry name" value="MFS general substrate transporter like domains"/>
    <property type="match status" value="2"/>
</dbReference>
<dbReference type="InterPro" id="IPR020846">
    <property type="entry name" value="MFS_dom"/>
</dbReference>
<dbReference type="Proteomes" id="UP000317422">
    <property type="component" value="Unassembled WGS sequence"/>
</dbReference>
<feature type="transmembrane region" description="Helical" evidence="6">
    <location>
        <begin position="324"/>
        <end position="344"/>
    </location>
</feature>
<evidence type="ECO:0000256" key="1">
    <source>
        <dbReference type="ARBA" id="ARBA00004651"/>
    </source>
</evidence>
<sequence length="397" mass="40719">MGLLAAGTFIMGTDAFVIAGVLPGISASFDISTGQAGQLVTVFSLSYAALAPVLAALTGSWSRRRVLTTALVVFAVGNAVTALAPSYGLVLGSRVVAAGGAALYTANASATASMLAGEHQRGRALSIVMLGLTSSLILGAPLGTALGSVLDWRATMWFVTAMAVLVAPLILWRIPKLHSGGATALRRRFVPLSDRRVLAVLATTVVVFTGIYVPYTYISAVYQPATGDHGGRLAVLLLVFGTAGTAGNLMAGYLADRVGPMRVITVGTVALAAVLLGVPVLRETFATALVAVVLCGVFSFSVTTPQQHMIIALAPGERAVVTSLYQAALYFAVSLSGVVGAFGLGTNVVGARYLSVLAAVFVLAATVLTRVSVAKHTQPEAGNDGWNHGADMRSTET</sequence>
<dbReference type="InterPro" id="IPR050189">
    <property type="entry name" value="MFS_Efflux_Transporters"/>
</dbReference>
<gene>
    <name evidence="8" type="ORF">FHX37_4085</name>
</gene>
<dbReference type="AlphaFoldDB" id="A0A543NA67"/>
<dbReference type="SUPFAM" id="SSF103473">
    <property type="entry name" value="MFS general substrate transporter"/>
    <property type="match status" value="1"/>
</dbReference>
<evidence type="ECO:0000256" key="5">
    <source>
        <dbReference type="ARBA" id="ARBA00023136"/>
    </source>
</evidence>
<feature type="transmembrane region" description="Helical" evidence="6">
    <location>
        <begin position="95"/>
        <end position="115"/>
    </location>
</feature>
<feature type="transmembrane region" description="Helical" evidence="6">
    <location>
        <begin position="261"/>
        <end position="278"/>
    </location>
</feature>